<dbReference type="OrthoDB" id="297643at2759"/>
<feature type="domain" description="DOP1-like middle TPR" evidence="9">
    <location>
        <begin position="350"/>
        <end position="524"/>
    </location>
</feature>
<evidence type="ECO:0000256" key="2">
    <source>
        <dbReference type="ARBA" id="ARBA00022448"/>
    </source>
</evidence>
<sequence>MDPTKRSNNLHRFPRSKRKSEMNQLSSKDKKYYQQVERALASFDSLDEWADYITFLTKLQKSLQFTPNENELYYIPFPQDVSYKLSLCLSSTLPNGVHQKALSIYDFIFETLTADSLNDDIHIWLPGLLPLFSYSSISVKPLQIKIFKMAIAKLNQNSLRNISKPLTLSLLSGLDDENSEYFNDVLELLEIFKSLLNDDSQFWRTIFICIIGNPEKRIGALNWCTRRLPIFHGVRSKEAESCLHPDPGLLLRAFTVSINSKVNDIIIVRRYFDLLTNNFPLNILDDIKISARDKELLLMWCCKVTLNKDMSLNRRLWNYLLGPEIDHTHQSPLQQELENPTKPHLSRSEYFAKYALDALFAGMLNLLELNPVEAFKISTSLIMDRWEISNLVTPKLFSKFLVKCYQCRNNHELMVSATGFFDGIESSYIWNDIINIICSTEEDNSEIDMLGFILKEFNFNEEEMITQHAPLAIVCMLASFKKISHKRVEILQSLINLVPPRAYHDIKELSYSSIDVISKIKEFYKLRLENSPVEIPFTKEEVSFFVSDMLVDLYIEHITDINYSCRLADALYQIFTTIPNHQIPQKLVQRVMKFPVPNFTSNRDEQEEEQEALLVIFGVARLFSLSSSVPLNQEAKLFKIILSNIWTSISSSNPANHQVESIRVLYELETNSSFHEIEGGILELFLALPKLKRIVSLETLWTHSIAITDSDSLLQRPLEIVLDELDENDGELNLGVSEFLDKVIKNGGGNRLLKLLINPILSFGLLQGERKYLDIDDDLFQFSYYLKQLTKVIGFNNKTVREIFNNEFAVMDNNQKLLLIKGNDWNISTYKSLIMNVIEKFLSLELSATILNDKTVLHQYWNSVTHVLKIIRLLVTGNEPEFNQLFSRLIGNAAKFIEVRKCYTVEIIQSEFIGCIFHFLEISQDLRLHLNLFELEEDKESILVNFIASGIKHCETSVLLEKWISLLTKSIYLFGESIFQGLIDLNRALVNKLYSLFFQLSSLEPFSSSQDLNASISILIHGLEDLLSISHSYLLTSKIAELNSPPQGDNFLNTVISGVFQIESPATQTKEQNKLRSVLLAFQEASRVCYKIWYWADNKPKIPPGNKYYSKNSLIYVCHKLKFRARKLLETLMELERQEVIEVLIQLDSETLELEKHDNTKLGSLKLLNILDGGRSQVSLPHLFDAIIFRNASTLLDASQVNKLGLMNIHLSNRELVNFLIDFIDAIDNDTIIDIWSLTMNFLRTLIGNPVHFQSVLPSSLRIAQRLSIKSSKMKDSRNKKELGEVFLKLFNLIGSSKHGQEDSNRELNVGSNGSIADDIVDPIIEVIPSLEDILQDSDKISGSLSSLINNFISPQVKSKELSDVNERVLRLIECIGKQYPIKAWTSLVSDVFMDNRFFNLRGNQTTQWDQILSIWIDNDKDKLGDLIAKIASSKATSTASNLFIWSETTEIESKISVLKRISYLVLLQPVDYFLIHFDTLCDKLTASLHTGCPDLIRFEILTLFRVISLRFSEMHLVSMWTIIVHELLSVLSIVSDKSTKELAHLSNNTLLLILNACKLLDQLLIQSFDKFNLDEWLFVSANDEYYSMDTSNSGTKSIINEISRTHDFTYLKDTPIRIDRSLQEENRLACPLLYKTKQVDSITKLRLFFDSLSLIHYERTYGLYTIDMKSCVDDIINDLFE</sequence>
<evidence type="ECO:0000256" key="5">
    <source>
        <dbReference type="ARBA" id="ARBA00023136"/>
    </source>
</evidence>
<dbReference type="GO" id="GO:0005829">
    <property type="term" value="C:cytosol"/>
    <property type="evidence" value="ECO:0007669"/>
    <property type="project" value="GOC"/>
</dbReference>
<comment type="caution">
    <text evidence="11">The sequence shown here is derived from an EMBL/GenBank/DDBJ whole genome shotgun (WGS) entry which is preliminary data.</text>
</comment>
<keyword evidence="5" id="KW-0472">Membrane</keyword>
<dbReference type="InterPro" id="IPR007249">
    <property type="entry name" value="DOP1_N"/>
</dbReference>
<evidence type="ECO:0000313" key="11">
    <source>
        <dbReference type="EMBL" id="KAG7662555.1"/>
    </source>
</evidence>
<evidence type="ECO:0000259" key="9">
    <source>
        <dbReference type="Pfam" id="PF24597"/>
    </source>
</evidence>
<dbReference type="GO" id="GO:0000139">
    <property type="term" value="C:Golgi membrane"/>
    <property type="evidence" value="ECO:0007669"/>
    <property type="project" value="UniProtKB-SubCell"/>
</dbReference>
<name>A0A8J5UVX6_9ASCO</name>
<keyword evidence="12" id="KW-1185">Reference proteome</keyword>
<dbReference type="Pfam" id="PF24598">
    <property type="entry name" value="DOP1_C"/>
    <property type="match status" value="1"/>
</dbReference>
<dbReference type="Pfam" id="PF04118">
    <property type="entry name" value="Dopey_N"/>
    <property type="match status" value="1"/>
</dbReference>
<dbReference type="InterPro" id="IPR056457">
    <property type="entry name" value="DOP1_C"/>
</dbReference>
<evidence type="ECO:0008006" key="13">
    <source>
        <dbReference type="Google" id="ProtNLM"/>
    </source>
</evidence>
<feature type="domain" description="DOP1 N-terminal" evidence="8">
    <location>
        <begin position="27"/>
        <end position="324"/>
    </location>
</feature>
<dbReference type="PANTHER" id="PTHR14042">
    <property type="entry name" value="DOPEY-RELATED"/>
    <property type="match status" value="1"/>
</dbReference>
<proteinExistence type="inferred from homology"/>
<dbReference type="RefSeq" id="XP_049262788.1">
    <property type="nucleotide sequence ID" value="XM_049407835.1"/>
</dbReference>
<accession>A0A8J5UVX6</accession>
<dbReference type="GO" id="GO:0005768">
    <property type="term" value="C:endosome"/>
    <property type="evidence" value="ECO:0007669"/>
    <property type="project" value="TreeGrafter"/>
</dbReference>
<organism evidence="11 12">
    <name type="scientific">[Candida] subhashii</name>
    <dbReference type="NCBI Taxonomy" id="561895"/>
    <lineage>
        <taxon>Eukaryota</taxon>
        <taxon>Fungi</taxon>
        <taxon>Dikarya</taxon>
        <taxon>Ascomycota</taxon>
        <taxon>Saccharomycotina</taxon>
        <taxon>Pichiomycetes</taxon>
        <taxon>Debaryomycetaceae</taxon>
        <taxon>Spathaspora</taxon>
    </lineage>
</organism>
<evidence type="ECO:0000256" key="3">
    <source>
        <dbReference type="ARBA" id="ARBA00022927"/>
    </source>
</evidence>
<dbReference type="GeneID" id="73470729"/>
<evidence type="ECO:0000256" key="6">
    <source>
        <dbReference type="ARBA" id="ARBA00046326"/>
    </source>
</evidence>
<dbReference type="InterPro" id="IPR040314">
    <property type="entry name" value="DOP1"/>
</dbReference>
<dbReference type="InterPro" id="IPR056458">
    <property type="entry name" value="TPR_DOP1_M"/>
</dbReference>
<comment type="similarity">
    <text evidence="6">Belongs to the DOP1 family.</text>
</comment>
<evidence type="ECO:0000259" key="10">
    <source>
        <dbReference type="Pfam" id="PF24598"/>
    </source>
</evidence>
<dbReference type="EMBL" id="JAGSYN010000169">
    <property type="protein sequence ID" value="KAG7662555.1"/>
    <property type="molecule type" value="Genomic_DNA"/>
</dbReference>
<keyword evidence="2" id="KW-0813">Transport</keyword>
<reference evidence="11 12" key="1">
    <citation type="journal article" date="2021" name="DNA Res.">
        <title>Genome analysis of Candida subhashii reveals its hybrid nature and dual mitochondrial genome conformations.</title>
        <authorList>
            <person name="Mixao V."/>
            <person name="Hegedusova E."/>
            <person name="Saus E."/>
            <person name="Pryszcz L.P."/>
            <person name="Cillingova A."/>
            <person name="Nosek J."/>
            <person name="Gabaldon T."/>
        </authorList>
    </citation>
    <scope>NUCLEOTIDE SEQUENCE [LARGE SCALE GENOMIC DNA]</scope>
    <source>
        <strain evidence="11 12">CBS 10753</strain>
    </source>
</reference>
<dbReference type="GO" id="GO:0006895">
    <property type="term" value="P:Golgi to endosome transport"/>
    <property type="evidence" value="ECO:0007669"/>
    <property type="project" value="InterPro"/>
</dbReference>
<evidence type="ECO:0000259" key="8">
    <source>
        <dbReference type="Pfam" id="PF04118"/>
    </source>
</evidence>
<evidence type="ECO:0000313" key="12">
    <source>
        <dbReference type="Proteomes" id="UP000694255"/>
    </source>
</evidence>
<comment type="subcellular location">
    <subcellularLocation>
        <location evidence="1">Golgi apparatus membrane</location>
        <topology evidence="1">Peripheral membrane protein</topology>
    </subcellularLocation>
</comment>
<feature type="compositionally biased region" description="Basic residues" evidence="7">
    <location>
        <begin position="8"/>
        <end position="18"/>
    </location>
</feature>
<keyword evidence="4" id="KW-0333">Golgi apparatus</keyword>
<dbReference type="Proteomes" id="UP000694255">
    <property type="component" value="Unassembled WGS sequence"/>
</dbReference>
<dbReference type="Pfam" id="PF24597">
    <property type="entry name" value="TPR_DOP1_M"/>
    <property type="match status" value="1"/>
</dbReference>
<feature type="region of interest" description="Disordered" evidence="7">
    <location>
        <begin position="1"/>
        <end position="29"/>
    </location>
</feature>
<keyword evidence="3" id="KW-0653">Protein transport</keyword>
<gene>
    <name evidence="11" type="ORF">J8A68_003929</name>
</gene>
<protein>
    <recommendedName>
        <fullName evidence="13">Dopey N-terminal domain-containing protein</fullName>
    </recommendedName>
</protein>
<evidence type="ECO:0000256" key="4">
    <source>
        <dbReference type="ARBA" id="ARBA00023034"/>
    </source>
</evidence>
<feature type="domain" description="DOP1-like C-terminal" evidence="10">
    <location>
        <begin position="1219"/>
        <end position="1663"/>
    </location>
</feature>
<dbReference type="GO" id="GO:0015031">
    <property type="term" value="P:protein transport"/>
    <property type="evidence" value="ECO:0007669"/>
    <property type="project" value="UniProtKB-KW"/>
</dbReference>
<evidence type="ECO:0000256" key="7">
    <source>
        <dbReference type="SAM" id="MobiDB-lite"/>
    </source>
</evidence>
<dbReference type="PANTHER" id="PTHR14042:SF24">
    <property type="entry name" value="PROTEIN DOPEY-1 HOMOLOG"/>
    <property type="match status" value="1"/>
</dbReference>
<dbReference type="GO" id="GO:0005802">
    <property type="term" value="C:trans-Golgi network"/>
    <property type="evidence" value="ECO:0007669"/>
    <property type="project" value="TreeGrafter"/>
</dbReference>
<evidence type="ECO:0000256" key="1">
    <source>
        <dbReference type="ARBA" id="ARBA00004395"/>
    </source>
</evidence>